<evidence type="ECO:0000313" key="8">
    <source>
        <dbReference type="EMBL" id="SEL08769.1"/>
    </source>
</evidence>
<dbReference type="NCBIfam" id="NF003592">
    <property type="entry name" value="PRK05254.1-5"/>
    <property type="match status" value="1"/>
</dbReference>
<dbReference type="EMBL" id="FOAK01000009">
    <property type="protein sequence ID" value="SEL08769.1"/>
    <property type="molecule type" value="Genomic_DNA"/>
</dbReference>
<proteinExistence type="inferred from homology"/>
<evidence type="ECO:0000256" key="5">
    <source>
        <dbReference type="ARBA" id="ARBA00022801"/>
    </source>
</evidence>
<feature type="domain" description="Uracil-DNA glycosylase-like" evidence="7">
    <location>
        <begin position="47"/>
        <end position="207"/>
    </location>
</feature>
<accession>A0A1H7MCI3</accession>
<dbReference type="EC" id="3.2.2.27" evidence="3"/>
<dbReference type="InterPro" id="IPR002043">
    <property type="entry name" value="UDG_fam1"/>
</dbReference>
<sequence>MINNDWDLALNDEFEKDYFLKIKDFVSEEYNSKTIYPPYEDIFNSFKLTPLSNTKVVILGQDPYHEEGQAHGLAFSTPEGRPIPRSLKNIFKEINNEYSYPIPESGCLEKWAKQGVFLLNTVLTVEKGNANSHSNCGWQTFTDNVIRILNNQTRPIVFLLWGKQAEKKKELITNTNHLVLITSHPSPFSAKRGFLGSNHFKLANKFLKENNIDEINWKL</sequence>
<gene>
    <name evidence="8" type="ORF">SAMN05216439_1925</name>
</gene>
<dbReference type="PANTHER" id="PTHR11264">
    <property type="entry name" value="URACIL-DNA GLYCOSYLASE"/>
    <property type="match status" value="1"/>
</dbReference>
<comment type="similarity">
    <text evidence="2">Belongs to the uracil-DNA glycosylase (UDG) superfamily. UNG family.</text>
</comment>
<dbReference type="RefSeq" id="WP_091699593.1">
    <property type="nucleotide sequence ID" value="NZ_FOAK01000009.1"/>
</dbReference>
<dbReference type="NCBIfam" id="NF003591">
    <property type="entry name" value="PRK05254.1-4"/>
    <property type="match status" value="1"/>
</dbReference>
<dbReference type="InterPro" id="IPR018085">
    <property type="entry name" value="Ura-DNA_Glyclase_AS"/>
</dbReference>
<dbReference type="PROSITE" id="PS00130">
    <property type="entry name" value="U_DNA_GLYCOSYLASE"/>
    <property type="match status" value="1"/>
</dbReference>
<dbReference type="Gene3D" id="3.40.470.10">
    <property type="entry name" value="Uracil-DNA glycosylase-like domain"/>
    <property type="match status" value="1"/>
</dbReference>
<dbReference type="SUPFAM" id="SSF52141">
    <property type="entry name" value="Uracil-DNA glycosylase-like"/>
    <property type="match status" value="1"/>
</dbReference>
<dbReference type="NCBIfam" id="NF003588">
    <property type="entry name" value="PRK05254.1-1"/>
    <property type="match status" value="1"/>
</dbReference>
<name>A0A1H7MCI3_9EURY</name>
<dbReference type="AlphaFoldDB" id="A0A1H7MCI3"/>
<dbReference type="NCBIfam" id="TIGR00628">
    <property type="entry name" value="ung"/>
    <property type="match status" value="1"/>
</dbReference>
<evidence type="ECO:0000256" key="4">
    <source>
        <dbReference type="ARBA" id="ARBA00022763"/>
    </source>
</evidence>
<dbReference type="Proteomes" id="UP000199506">
    <property type="component" value="Unassembled WGS sequence"/>
</dbReference>
<keyword evidence="5" id="KW-0378">Hydrolase</keyword>
<evidence type="ECO:0000256" key="1">
    <source>
        <dbReference type="ARBA" id="ARBA00001400"/>
    </source>
</evidence>
<protein>
    <recommendedName>
        <fullName evidence="3">uracil-DNA glycosylase</fullName>
        <ecNumber evidence="3">3.2.2.27</ecNumber>
    </recommendedName>
</protein>
<dbReference type="InterPro" id="IPR005122">
    <property type="entry name" value="Uracil-DNA_glycosylase-like"/>
</dbReference>
<dbReference type="GO" id="GO:0097510">
    <property type="term" value="P:base-excision repair, AP site formation via deaminated base removal"/>
    <property type="evidence" value="ECO:0007669"/>
    <property type="project" value="TreeGrafter"/>
</dbReference>
<dbReference type="SMART" id="SM00987">
    <property type="entry name" value="UreE_C"/>
    <property type="match status" value="1"/>
</dbReference>
<dbReference type="FunFam" id="3.40.470.10:FF:000001">
    <property type="entry name" value="Uracil-DNA glycosylase"/>
    <property type="match status" value="1"/>
</dbReference>
<dbReference type="Pfam" id="PF03167">
    <property type="entry name" value="UDG"/>
    <property type="match status" value="1"/>
</dbReference>
<dbReference type="STRING" id="190974.SAMN05216439_1925"/>
<evidence type="ECO:0000256" key="3">
    <source>
        <dbReference type="ARBA" id="ARBA00012030"/>
    </source>
</evidence>
<organism evidence="8 9">
    <name type="scientific">Methanobrevibacter gottschalkii</name>
    <dbReference type="NCBI Taxonomy" id="190974"/>
    <lineage>
        <taxon>Archaea</taxon>
        <taxon>Methanobacteriati</taxon>
        <taxon>Methanobacteriota</taxon>
        <taxon>Methanomada group</taxon>
        <taxon>Methanobacteria</taxon>
        <taxon>Methanobacteriales</taxon>
        <taxon>Methanobacteriaceae</taxon>
        <taxon>Methanobrevibacter</taxon>
    </lineage>
</organism>
<dbReference type="HAMAP" id="MF_00148">
    <property type="entry name" value="UDG"/>
    <property type="match status" value="1"/>
</dbReference>
<comment type="catalytic activity">
    <reaction evidence="1">
        <text>Hydrolyzes single-stranded DNA or mismatched double-stranded DNA and polynucleotides, releasing free uracil.</text>
        <dbReference type="EC" id="3.2.2.27"/>
    </reaction>
</comment>
<dbReference type="OrthoDB" id="75728at2157"/>
<evidence type="ECO:0000256" key="6">
    <source>
        <dbReference type="ARBA" id="ARBA00023204"/>
    </source>
</evidence>
<dbReference type="CDD" id="cd10027">
    <property type="entry name" value="UDG-F1-like"/>
    <property type="match status" value="1"/>
</dbReference>
<reference evidence="8 9" key="1">
    <citation type="submission" date="2016-10" db="EMBL/GenBank/DDBJ databases">
        <authorList>
            <person name="de Groot N.N."/>
        </authorList>
    </citation>
    <scope>NUCLEOTIDE SEQUENCE [LARGE SCALE GENOMIC DNA]</scope>
    <source>
        <strain evidence="8 9">DSM 11978</strain>
    </source>
</reference>
<evidence type="ECO:0000259" key="7">
    <source>
        <dbReference type="SMART" id="SM00986"/>
    </source>
</evidence>
<dbReference type="SMART" id="SM00986">
    <property type="entry name" value="UDG"/>
    <property type="match status" value="1"/>
</dbReference>
<dbReference type="InterPro" id="IPR036895">
    <property type="entry name" value="Uracil-DNA_glycosylase-like_sf"/>
</dbReference>
<evidence type="ECO:0000313" key="9">
    <source>
        <dbReference type="Proteomes" id="UP000199506"/>
    </source>
</evidence>
<dbReference type="GO" id="GO:0004844">
    <property type="term" value="F:uracil DNA N-glycosylase activity"/>
    <property type="evidence" value="ECO:0007669"/>
    <property type="project" value="UniProtKB-EC"/>
</dbReference>
<dbReference type="PANTHER" id="PTHR11264:SF0">
    <property type="entry name" value="URACIL-DNA GLYCOSYLASE"/>
    <property type="match status" value="1"/>
</dbReference>
<keyword evidence="4" id="KW-0227">DNA damage</keyword>
<evidence type="ECO:0000256" key="2">
    <source>
        <dbReference type="ARBA" id="ARBA00008184"/>
    </source>
</evidence>
<dbReference type="NCBIfam" id="NF003589">
    <property type="entry name" value="PRK05254.1-2"/>
    <property type="match status" value="1"/>
</dbReference>
<keyword evidence="6" id="KW-0234">DNA repair</keyword>